<dbReference type="Proteomes" id="UP000694867">
    <property type="component" value="Unplaced"/>
</dbReference>
<evidence type="ECO:0000256" key="2">
    <source>
        <dbReference type="SAM" id="MobiDB-lite"/>
    </source>
</evidence>
<keyword evidence="3" id="KW-1185">Reference proteome</keyword>
<feature type="compositionally biased region" description="Low complexity" evidence="2">
    <location>
        <begin position="169"/>
        <end position="186"/>
    </location>
</feature>
<evidence type="ECO:0000313" key="4">
    <source>
        <dbReference type="RefSeq" id="XP_003747560.1"/>
    </source>
</evidence>
<gene>
    <name evidence="4" type="primary">LOC100905207</name>
</gene>
<feature type="coiled-coil region" evidence="1">
    <location>
        <begin position="36"/>
        <end position="108"/>
    </location>
</feature>
<evidence type="ECO:0000256" key="1">
    <source>
        <dbReference type="SAM" id="Coils"/>
    </source>
</evidence>
<evidence type="ECO:0000313" key="3">
    <source>
        <dbReference type="Proteomes" id="UP000694867"/>
    </source>
</evidence>
<organism evidence="3 4">
    <name type="scientific">Galendromus occidentalis</name>
    <name type="common">western predatory mite</name>
    <dbReference type="NCBI Taxonomy" id="34638"/>
    <lineage>
        <taxon>Eukaryota</taxon>
        <taxon>Metazoa</taxon>
        <taxon>Ecdysozoa</taxon>
        <taxon>Arthropoda</taxon>
        <taxon>Chelicerata</taxon>
        <taxon>Arachnida</taxon>
        <taxon>Acari</taxon>
        <taxon>Parasitiformes</taxon>
        <taxon>Mesostigmata</taxon>
        <taxon>Gamasina</taxon>
        <taxon>Phytoseioidea</taxon>
        <taxon>Phytoseiidae</taxon>
        <taxon>Typhlodrominae</taxon>
        <taxon>Galendromus</taxon>
    </lineage>
</organism>
<accession>A0AAJ6VZP6</accession>
<dbReference type="GeneID" id="100905207"/>
<feature type="region of interest" description="Disordered" evidence="2">
    <location>
        <begin position="141"/>
        <end position="195"/>
    </location>
</feature>
<proteinExistence type="predicted"/>
<name>A0AAJ6VZP6_9ACAR</name>
<dbReference type="RefSeq" id="XP_003747560.1">
    <property type="nucleotide sequence ID" value="XM_003747512.1"/>
</dbReference>
<protein>
    <submittedName>
        <fullName evidence="4">Uncharacterized protein LOC100905207</fullName>
    </submittedName>
</protein>
<sequence>MEAPRRKNADFQRCLQSDGVGDAEADPVRLSDSRVRKEYEETIGKLKDRINELSGVVASDREKLVECDAVKRKLVALDAKLINQSLQLEKATKEIAALRKVNEDIRVENSSLLRIYEHEVRRADFLQGLCIDLDEENKGLHEKQGQSSYVGTPDVPSRVETRSPSLPDASYLQESSSLSTSAPAESFYQDDQLRRRSRRTLEHLTELMCERRRRGGEDITPR</sequence>
<dbReference type="AlphaFoldDB" id="A0AAJ6VZP6"/>
<reference evidence="4" key="1">
    <citation type="submission" date="2025-08" db="UniProtKB">
        <authorList>
            <consortium name="RefSeq"/>
        </authorList>
    </citation>
    <scope>IDENTIFICATION</scope>
</reference>
<keyword evidence="1" id="KW-0175">Coiled coil</keyword>
<dbReference type="KEGG" id="goe:100905207"/>